<proteinExistence type="predicted"/>
<name>A0A1X7R4B8_9SACH</name>
<feature type="region of interest" description="Disordered" evidence="1">
    <location>
        <begin position="556"/>
        <end position="580"/>
    </location>
</feature>
<evidence type="ECO:0000256" key="1">
    <source>
        <dbReference type="SAM" id="MobiDB-lite"/>
    </source>
</evidence>
<dbReference type="GO" id="GO:0042149">
    <property type="term" value="P:cellular response to glucose starvation"/>
    <property type="evidence" value="ECO:0007669"/>
    <property type="project" value="TreeGrafter"/>
</dbReference>
<feature type="region of interest" description="Disordered" evidence="1">
    <location>
        <begin position="72"/>
        <end position="170"/>
    </location>
</feature>
<dbReference type="Pfam" id="PF08550">
    <property type="entry name" value="GATA_AreA"/>
    <property type="match status" value="1"/>
</dbReference>
<feature type="region of interest" description="Disordered" evidence="1">
    <location>
        <begin position="265"/>
        <end position="317"/>
    </location>
</feature>
<dbReference type="GO" id="GO:0005773">
    <property type="term" value="C:vacuole"/>
    <property type="evidence" value="ECO:0007669"/>
    <property type="project" value="GOC"/>
</dbReference>
<feature type="compositionally biased region" description="Basic and acidic residues" evidence="1">
    <location>
        <begin position="38"/>
        <end position="48"/>
    </location>
</feature>
<gene>
    <name evidence="3" type="ORF">KASA_0N02772G</name>
</gene>
<feature type="compositionally biased region" description="Polar residues" evidence="1">
    <location>
        <begin position="503"/>
        <end position="517"/>
    </location>
</feature>
<feature type="compositionally biased region" description="Polar residues" evidence="1">
    <location>
        <begin position="433"/>
        <end position="452"/>
    </location>
</feature>
<dbReference type="PANTHER" id="PTHR28051:SF1">
    <property type="entry name" value="PROTEIN MTL1-RELATED"/>
    <property type="match status" value="1"/>
</dbReference>
<protein>
    <submittedName>
        <fullName evidence="3">Similar to Saccharomyces cerevisiae YDR028C REG1 Regulatory subunit of type 1 protein phosphatase Glc7p</fullName>
    </submittedName>
</protein>
<keyword evidence="4" id="KW-1185">Reference proteome</keyword>
<evidence type="ECO:0000313" key="4">
    <source>
        <dbReference type="Proteomes" id="UP000196158"/>
    </source>
</evidence>
<dbReference type="InterPro" id="IPR013860">
    <property type="entry name" value="AreA_GATA"/>
</dbReference>
<feature type="compositionally biased region" description="Low complexity" evidence="1">
    <location>
        <begin position="556"/>
        <end position="572"/>
    </location>
</feature>
<feature type="compositionally biased region" description="Low complexity" evidence="1">
    <location>
        <begin position="154"/>
        <end position="165"/>
    </location>
</feature>
<sequence>MSKYNDISDTENDNKAQLKKLYSQTEDDDMGPSISMAKEAENNEDFEKSTFNLKRTRSMGLLDEYIDPTKKLLEQSKTKQDNINSGTKNSQNSRYKENRNIAYSSDSDSNSNSGSTYSSSSSYSDSASDSSSGSDSYYSDESLSDDNEGDQHMNSTSVSPPSVNNDDILIPQDDNDVVIEPERHVDYLSHNWDESEISNSWKYIILKKKKRDIDLVNAARLENASWRTWAKTRNHLKTVSPEAVNWSKDSDVTWLYGPIVRDSPMDAQEAEDTNDTYNARGYGSDDEASKMLPVINPSKSTKPSKTSKSKAKSNDKKTLLKPILKKRTVPEIIEENSQWRLNEARKHYNEIKNTASNMDPNTNFHDYDYLAAKVNAQYFQKQKDNKSENNGRTMPHDTVNDRNNPLTLVPSNEVNEYNDNDISKKSLFKTGDDQTTSSILTNKAKQNANSASKPKRHIHFNDRVEQCMVVKIPSSDESLSDYESSDNEDNENASSVNARDSSKNIQLQRNTSRTSFLLESDDSDTSSALNSDSESNDEGNGDGLFISARYARRSGSITHSPVSSETSSISSKSEGRKHKIRPIIKLMPATTLNYGSDEESDNSDYSSYGNAVSHNVNTQRGYDYIYDYNSVYTGDTSNFLPIDNCDIVDVPDGINLQTSIADSNKNNYNFDQSATPLNLGTTQKNDPTVLQDSNKNTNTSSNDSFSSDDQYSLSSNTDDDEFIEDSNYQSSDEDDGYSSSSGNNIEPTTDSTTPGLKRTVSLGKSTDSLKNLSHVEMGRSTAISSQNFITGENIASNLKDTNPIRSNSRPDISLRSSSRSFIFDSDSEDSDDSDIGKPLVKSPVLTSPIVDSNSRTTTHKLTPPSRTPSSSFLSHNSDLNN</sequence>
<evidence type="ECO:0000259" key="2">
    <source>
        <dbReference type="Pfam" id="PF08550"/>
    </source>
</evidence>
<feature type="compositionally biased region" description="Low complexity" evidence="1">
    <location>
        <begin position="103"/>
        <end position="141"/>
    </location>
</feature>
<evidence type="ECO:0000313" key="3">
    <source>
        <dbReference type="EMBL" id="SMN20319.1"/>
    </source>
</evidence>
<feature type="compositionally biased region" description="Polar residues" evidence="1">
    <location>
        <begin position="663"/>
        <end position="691"/>
    </location>
</feature>
<feature type="region of interest" description="Disordered" evidence="1">
    <location>
        <begin position="663"/>
        <end position="764"/>
    </location>
</feature>
<feature type="region of interest" description="Disordered" evidence="1">
    <location>
        <begin position="1"/>
        <end position="51"/>
    </location>
</feature>
<feature type="compositionally biased region" description="Polar residues" evidence="1">
    <location>
        <begin position="743"/>
        <end position="754"/>
    </location>
</feature>
<dbReference type="PANTHER" id="PTHR28051">
    <property type="entry name" value="PROTEIN MTL1-RELATED"/>
    <property type="match status" value="1"/>
</dbReference>
<reference evidence="3 4" key="1">
    <citation type="submission" date="2017-04" db="EMBL/GenBank/DDBJ databases">
        <authorList>
            <person name="Afonso C.L."/>
            <person name="Miller P.J."/>
            <person name="Scott M.A."/>
            <person name="Spackman E."/>
            <person name="Goraichik I."/>
            <person name="Dimitrov K.M."/>
            <person name="Suarez D.L."/>
            <person name="Swayne D.E."/>
        </authorList>
    </citation>
    <scope>NUCLEOTIDE SEQUENCE [LARGE SCALE GENOMIC DNA]</scope>
</reference>
<dbReference type="OrthoDB" id="5563539at2759"/>
<dbReference type="STRING" id="1789683.A0A1X7R4B8"/>
<dbReference type="InterPro" id="IPR052292">
    <property type="entry name" value="Glucose_repression_reg"/>
</dbReference>
<feature type="region of interest" description="Disordered" evidence="1">
    <location>
        <begin position="382"/>
        <end position="462"/>
    </location>
</feature>
<feature type="compositionally biased region" description="Polar residues" evidence="1">
    <location>
        <begin position="867"/>
        <end position="881"/>
    </location>
</feature>
<feature type="compositionally biased region" description="Basic and acidic residues" evidence="1">
    <location>
        <begin position="382"/>
        <end position="400"/>
    </location>
</feature>
<feature type="compositionally biased region" description="Acidic residues" evidence="1">
    <location>
        <begin position="478"/>
        <end position="491"/>
    </location>
</feature>
<accession>A0A1X7R4B8</accession>
<dbReference type="GO" id="GO:0007039">
    <property type="term" value="P:protein catabolic process in the vacuole"/>
    <property type="evidence" value="ECO:0007669"/>
    <property type="project" value="TreeGrafter"/>
</dbReference>
<organism evidence="3 4">
    <name type="scientific">Maudiozyma saulgeensis</name>
    <dbReference type="NCBI Taxonomy" id="1789683"/>
    <lineage>
        <taxon>Eukaryota</taxon>
        <taxon>Fungi</taxon>
        <taxon>Dikarya</taxon>
        <taxon>Ascomycota</taxon>
        <taxon>Saccharomycotina</taxon>
        <taxon>Saccharomycetes</taxon>
        <taxon>Saccharomycetales</taxon>
        <taxon>Saccharomycetaceae</taxon>
        <taxon>Maudiozyma</taxon>
    </lineage>
</organism>
<feature type="region of interest" description="Disordered" evidence="1">
    <location>
        <begin position="823"/>
        <end position="881"/>
    </location>
</feature>
<feature type="compositionally biased region" description="Polar residues" evidence="1">
    <location>
        <begin position="401"/>
        <end position="417"/>
    </location>
</feature>
<feature type="compositionally biased region" description="Polar residues" evidence="1">
    <location>
        <begin position="81"/>
        <end position="93"/>
    </location>
</feature>
<feature type="domain" description="Nitrogen regulatory protein areA GATA-like" evidence="2">
    <location>
        <begin position="200"/>
        <end position="231"/>
    </location>
</feature>
<dbReference type="AlphaFoldDB" id="A0A1X7R4B8"/>
<dbReference type="EMBL" id="FXLY01000005">
    <property type="protein sequence ID" value="SMN20319.1"/>
    <property type="molecule type" value="Genomic_DNA"/>
</dbReference>
<dbReference type="Proteomes" id="UP000196158">
    <property type="component" value="Unassembled WGS sequence"/>
</dbReference>
<feature type="compositionally biased region" description="Polar residues" evidence="1">
    <location>
        <begin position="849"/>
        <end position="860"/>
    </location>
</feature>
<feature type="region of interest" description="Disordered" evidence="1">
    <location>
        <begin position="475"/>
        <end position="543"/>
    </location>
</feature>
<feature type="compositionally biased region" description="Low complexity" evidence="1">
    <location>
        <begin position="692"/>
        <end position="715"/>
    </location>
</feature>